<feature type="transmembrane region" description="Helical" evidence="1">
    <location>
        <begin position="35"/>
        <end position="52"/>
    </location>
</feature>
<feature type="transmembrane region" description="Helical" evidence="1">
    <location>
        <begin position="64"/>
        <end position="81"/>
    </location>
</feature>
<dbReference type="Proteomes" id="UP000194546">
    <property type="component" value="Unassembled WGS sequence"/>
</dbReference>
<name>A0A242MXB8_CABSO</name>
<evidence type="ECO:0000256" key="1">
    <source>
        <dbReference type="SAM" id="Phobius"/>
    </source>
</evidence>
<dbReference type="AlphaFoldDB" id="A0A242MXB8"/>
<proteinExistence type="predicted"/>
<dbReference type="EMBL" id="NBTY01000073">
    <property type="protein sequence ID" value="OTP75526.1"/>
    <property type="molecule type" value="Genomic_DNA"/>
</dbReference>
<accession>A0A242MXB8</accession>
<evidence type="ECO:0000313" key="3">
    <source>
        <dbReference type="Proteomes" id="UP000194546"/>
    </source>
</evidence>
<keyword evidence="1" id="KW-0812">Transmembrane</keyword>
<sequence>MEGAITVFGLLFAILIFHAFVIMRLSAGKLWARNVALFLTAFFIVTTLYRLFASGLSSEHNNVLGLIIFAAETVAGVFLLTPKSTAWFKSKID</sequence>
<keyword evidence="1" id="KW-1133">Transmembrane helix</keyword>
<gene>
    <name evidence="2" type="ORF">PAMC26510_13880</name>
</gene>
<protein>
    <submittedName>
        <fullName evidence="2">Uncharacterized protein</fullName>
    </submittedName>
</protein>
<keyword evidence="1" id="KW-0472">Membrane</keyword>
<evidence type="ECO:0000313" key="2">
    <source>
        <dbReference type="EMBL" id="OTP75526.1"/>
    </source>
</evidence>
<reference evidence="2 3" key="1">
    <citation type="submission" date="2017-03" db="EMBL/GenBank/DDBJ databases">
        <title>Genome analysis of strain PAMC 26510.</title>
        <authorList>
            <person name="Oh H.-M."/>
            <person name="Yang J.-A."/>
        </authorList>
    </citation>
    <scope>NUCLEOTIDE SEQUENCE [LARGE SCALE GENOMIC DNA]</scope>
    <source>
        <strain evidence="2 3">PAMC 26510</strain>
    </source>
</reference>
<organism evidence="2 3">
    <name type="scientific">Caballeronia sordidicola</name>
    <name type="common">Burkholderia sordidicola</name>
    <dbReference type="NCBI Taxonomy" id="196367"/>
    <lineage>
        <taxon>Bacteria</taxon>
        <taxon>Pseudomonadati</taxon>
        <taxon>Pseudomonadota</taxon>
        <taxon>Betaproteobacteria</taxon>
        <taxon>Burkholderiales</taxon>
        <taxon>Burkholderiaceae</taxon>
        <taxon>Caballeronia</taxon>
    </lineage>
</organism>
<feature type="transmembrane region" description="Helical" evidence="1">
    <location>
        <begin position="6"/>
        <end position="23"/>
    </location>
</feature>
<comment type="caution">
    <text evidence="2">The sequence shown here is derived from an EMBL/GenBank/DDBJ whole genome shotgun (WGS) entry which is preliminary data.</text>
</comment>